<comment type="cofactor">
    <cofactor evidence="1 11">
        <name>heme</name>
        <dbReference type="ChEBI" id="CHEBI:30413"/>
    </cofactor>
</comment>
<feature type="chain" id="PRO_5017197854" evidence="13">
    <location>
        <begin position="28"/>
        <end position="505"/>
    </location>
</feature>
<dbReference type="Pfam" id="PF00067">
    <property type="entry name" value="p450"/>
    <property type="match status" value="1"/>
</dbReference>
<dbReference type="InterPro" id="IPR017972">
    <property type="entry name" value="Cyt_P450_CS"/>
</dbReference>
<evidence type="ECO:0000256" key="2">
    <source>
        <dbReference type="ARBA" id="ARBA00004370"/>
    </source>
</evidence>
<keyword evidence="5" id="KW-0812">Transmembrane</keyword>
<evidence type="ECO:0000256" key="8">
    <source>
        <dbReference type="ARBA" id="ARBA00023004"/>
    </source>
</evidence>
<dbReference type="InterPro" id="IPR036396">
    <property type="entry name" value="Cyt_P450_sf"/>
</dbReference>
<organism evidence="14 15">
    <name type="scientific">Gigaspora rosea</name>
    <dbReference type="NCBI Taxonomy" id="44941"/>
    <lineage>
        <taxon>Eukaryota</taxon>
        <taxon>Fungi</taxon>
        <taxon>Fungi incertae sedis</taxon>
        <taxon>Mucoromycota</taxon>
        <taxon>Glomeromycotina</taxon>
        <taxon>Glomeromycetes</taxon>
        <taxon>Diversisporales</taxon>
        <taxon>Gigasporaceae</taxon>
        <taxon>Gigaspora</taxon>
    </lineage>
</organism>
<comment type="similarity">
    <text evidence="3 12">Belongs to the cytochrome P450 family.</text>
</comment>
<evidence type="ECO:0000256" key="6">
    <source>
        <dbReference type="ARBA" id="ARBA00022723"/>
    </source>
</evidence>
<dbReference type="GO" id="GO:0020037">
    <property type="term" value="F:heme binding"/>
    <property type="evidence" value="ECO:0007669"/>
    <property type="project" value="InterPro"/>
</dbReference>
<keyword evidence="8 11" id="KW-0408">Iron</keyword>
<dbReference type="PANTHER" id="PTHR46206">
    <property type="entry name" value="CYTOCHROME P450"/>
    <property type="match status" value="1"/>
</dbReference>
<dbReference type="GO" id="GO:0005506">
    <property type="term" value="F:iron ion binding"/>
    <property type="evidence" value="ECO:0007669"/>
    <property type="project" value="InterPro"/>
</dbReference>
<evidence type="ECO:0000313" key="14">
    <source>
        <dbReference type="EMBL" id="RIB21004.1"/>
    </source>
</evidence>
<dbReference type="InterPro" id="IPR001128">
    <property type="entry name" value="Cyt_P450"/>
</dbReference>
<keyword evidence="13" id="KW-0732">Signal</keyword>
<name>A0A397VEX6_9GLOM</name>
<evidence type="ECO:0000256" key="3">
    <source>
        <dbReference type="ARBA" id="ARBA00010617"/>
    </source>
</evidence>
<evidence type="ECO:0000256" key="9">
    <source>
        <dbReference type="ARBA" id="ARBA00023033"/>
    </source>
</evidence>
<dbReference type="PROSITE" id="PS00086">
    <property type="entry name" value="CYTOCHROME_P450"/>
    <property type="match status" value="1"/>
</dbReference>
<dbReference type="GO" id="GO:0016705">
    <property type="term" value="F:oxidoreductase activity, acting on paired donors, with incorporation or reduction of molecular oxygen"/>
    <property type="evidence" value="ECO:0007669"/>
    <property type="project" value="InterPro"/>
</dbReference>
<evidence type="ECO:0000256" key="1">
    <source>
        <dbReference type="ARBA" id="ARBA00001971"/>
    </source>
</evidence>
<dbReference type="EMBL" id="QKWP01000386">
    <property type="protein sequence ID" value="RIB21004.1"/>
    <property type="molecule type" value="Genomic_DNA"/>
</dbReference>
<dbReference type="SUPFAM" id="SSF48264">
    <property type="entry name" value="Cytochrome P450"/>
    <property type="match status" value="1"/>
</dbReference>
<evidence type="ECO:0000256" key="4">
    <source>
        <dbReference type="ARBA" id="ARBA00022617"/>
    </source>
</evidence>
<evidence type="ECO:0000256" key="10">
    <source>
        <dbReference type="ARBA" id="ARBA00023136"/>
    </source>
</evidence>
<dbReference type="PRINTS" id="PR00465">
    <property type="entry name" value="EP450IV"/>
</dbReference>
<evidence type="ECO:0000256" key="5">
    <source>
        <dbReference type="ARBA" id="ARBA00022692"/>
    </source>
</evidence>
<accession>A0A397VEX6</accession>
<feature type="binding site" description="axial binding residue" evidence="11">
    <location>
        <position position="452"/>
    </location>
    <ligand>
        <name>heme</name>
        <dbReference type="ChEBI" id="CHEBI:30413"/>
    </ligand>
    <ligandPart>
        <name>Fe</name>
        <dbReference type="ChEBI" id="CHEBI:18248"/>
    </ligandPart>
</feature>
<sequence>MDYVEIFCLLFFVTFILNLIKRPRINANEPPLVPYHIPFIGHTYNFLNGSENFLRKCKEKYGEPFSLYIFGTVVTFTGYETSTEVLKNSDIFDFYSAVDKIFPISPVFRIFNKKFHSLEFTARVVHEQISSKLNLYFSRIQKEILFGIEKYFGKCEEPKVFRNTSHMLSRIIARPVANILLGEEASQFEDIVESFSIVENKILTKCLITPMLSFIHRSFHTSFITLLFKFGLISIVGHRDTFVKRCKPIVEERIHQRKKLGEKYIQKEDLLDFYLGDPHFKTDVVDDQYMDELFGHLYWLVFVSINATTKALGFALFDYAGRPELWDEIYEEQLKIHNESNGILSTEDVHKMVKLDCLIKESLRCSTDIAAIPHILTDNSFTFSNGATIPKGREVYVYMRDLAFNNNFFGETSNEFQPKRHITSYPNGKTVHLPSTKVDKSFMTFGGGKRACPGRFFAINEIKIALHKLILRYKIRTESGKVDPARIILTLAYPPNSGLIFEDRN</sequence>
<gene>
    <name evidence="14" type="ORF">C2G38_2177867</name>
</gene>
<dbReference type="GO" id="GO:0016020">
    <property type="term" value="C:membrane"/>
    <property type="evidence" value="ECO:0007669"/>
    <property type="project" value="UniProtKB-SubCell"/>
</dbReference>
<feature type="signal peptide" evidence="13">
    <location>
        <begin position="1"/>
        <end position="27"/>
    </location>
</feature>
<keyword evidence="4 11" id="KW-0349">Heme</keyword>
<dbReference type="STRING" id="44941.A0A397VEX6"/>
<dbReference type="Gene3D" id="1.10.630.10">
    <property type="entry name" value="Cytochrome P450"/>
    <property type="match status" value="1"/>
</dbReference>
<keyword evidence="9 12" id="KW-0503">Monooxygenase</keyword>
<dbReference type="GO" id="GO:0004497">
    <property type="term" value="F:monooxygenase activity"/>
    <property type="evidence" value="ECO:0007669"/>
    <property type="project" value="UniProtKB-KW"/>
</dbReference>
<dbReference type="Proteomes" id="UP000266673">
    <property type="component" value="Unassembled WGS sequence"/>
</dbReference>
<proteinExistence type="inferred from homology"/>
<keyword evidence="12" id="KW-0560">Oxidoreductase</keyword>
<keyword evidence="10" id="KW-0472">Membrane</keyword>
<dbReference type="AlphaFoldDB" id="A0A397VEX6"/>
<dbReference type="InterPro" id="IPR002403">
    <property type="entry name" value="Cyt_P450_E_grp-IV"/>
</dbReference>
<evidence type="ECO:0000256" key="7">
    <source>
        <dbReference type="ARBA" id="ARBA00022989"/>
    </source>
</evidence>
<keyword evidence="6 11" id="KW-0479">Metal-binding</keyword>
<dbReference type="PANTHER" id="PTHR46206:SF5">
    <property type="entry name" value="P450, PUTATIVE (EUROFUNG)-RELATED"/>
    <property type="match status" value="1"/>
</dbReference>
<protein>
    <submittedName>
        <fullName evidence="14">Cytochrome P450</fullName>
    </submittedName>
</protein>
<comment type="subcellular location">
    <subcellularLocation>
        <location evidence="2">Membrane</location>
    </subcellularLocation>
</comment>
<evidence type="ECO:0000256" key="11">
    <source>
        <dbReference type="PIRSR" id="PIRSR602403-1"/>
    </source>
</evidence>
<evidence type="ECO:0000313" key="15">
    <source>
        <dbReference type="Proteomes" id="UP000266673"/>
    </source>
</evidence>
<evidence type="ECO:0000256" key="13">
    <source>
        <dbReference type="SAM" id="SignalP"/>
    </source>
</evidence>
<comment type="caution">
    <text evidence="14">The sequence shown here is derived from an EMBL/GenBank/DDBJ whole genome shotgun (WGS) entry which is preliminary data.</text>
</comment>
<evidence type="ECO:0000256" key="12">
    <source>
        <dbReference type="RuleBase" id="RU000461"/>
    </source>
</evidence>
<keyword evidence="7" id="KW-1133">Transmembrane helix</keyword>
<reference evidence="14 15" key="1">
    <citation type="submission" date="2018-06" db="EMBL/GenBank/DDBJ databases">
        <title>Comparative genomics reveals the genomic features of Rhizophagus irregularis, R. cerebriforme, R. diaphanum and Gigaspora rosea, and their symbiotic lifestyle signature.</title>
        <authorList>
            <person name="Morin E."/>
            <person name="San Clemente H."/>
            <person name="Chen E.C.H."/>
            <person name="De La Providencia I."/>
            <person name="Hainaut M."/>
            <person name="Kuo A."/>
            <person name="Kohler A."/>
            <person name="Murat C."/>
            <person name="Tang N."/>
            <person name="Roy S."/>
            <person name="Loubradou J."/>
            <person name="Henrissat B."/>
            <person name="Grigoriev I.V."/>
            <person name="Corradi N."/>
            <person name="Roux C."/>
            <person name="Martin F.M."/>
        </authorList>
    </citation>
    <scope>NUCLEOTIDE SEQUENCE [LARGE SCALE GENOMIC DNA]</scope>
    <source>
        <strain evidence="14 15">DAOM 194757</strain>
    </source>
</reference>
<keyword evidence="15" id="KW-1185">Reference proteome</keyword>
<dbReference type="OrthoDB" id="1844152at2759"/>